<dbReference type="PANTHER" id="PTHR30290:SF72">
    <property type="entry name" value="HTH-TYPE TRANSCRIPTIONAL REGULATOR SGRR"/>
    <property type="match status" value="1"/>
</dbReference>
<proteinExistence type="predicted"/>
<evidence type="ECO:0000259" key="3">
    <source>
        <dbReference type="Pfam" id="PF12793"/>
    </source>
</evidence>
<dbReference type="Proteomes" id="UP000242662">
    <property type="component" value="Unassembled WGS sequence"/>
</dbReference>
<dbReference type="Pfam" id="PF00496">
    <property type="entry name" value="SBP_bac_5"/>
    <property type="match status" value="1"/>
</dbReference>
<dbReference type="PANTHER" id="PTHR30290">
    <property type="entry name" value="PERIPLASMIC BINDING COMPONENT OF ABC TRANSPORTER"/>
    <property type="match status" value="1"/>
</dbReference>
<dbReference type="GO" id="GO:0003677">
    <property type="term" value="F:DNA binding"/>
    <property type="evidence" value="ECO:0007669"/>
    <property type="project" value="UniProtKB-KW"/>
</dbReference>
<dbReference type="InterPro" id="IPR025370">
    <property type="entry name" value="SgrR_HTH_N"/>
</dbReference>
<evidence type="ECO:0000256" key="1">
    <source>
        <dbReference type="ARBA" id="ARBA00023125"/>
    </source>
</evidence>
<dbReference type="Gene3D" id="3.10.105.10">
    <property type="entry name" value="Dipeptide-binding Protein, Domain 3"/>
    <property type="match status" value="1"/>
</dbReference>
<dbReference type="Pfam" id="PF12793">
    <property type="entry name" value="SgrR_N"/>
    <property type="match status" value="1"/>
</dbReference>
<dbReference type="RefSeq" id="WP_176763721.1">
    <property type="nucleotide sequence ID" value="NZ_FMYM01000001.1"/>
</dbReference>
<evidence type="ECO:0000313" key="5">
    <source>
        <dbReference type="Proteomes" id="UP000242662"/>
    </source>
</evidence>
<evidence type="ECO:0000259" key="2">
    <source>
        <dbReference type="Pfam" id="PF00496"/>
    </source>
</evidence>
<dbReference type="EMBL" id="FMYM01000001">
    <property type="protein sequence ID" value="SDB82161.1"/>
    <property type="molecule type" value="Genomic_DNA"/>
</dbReference>
<keyword evidence="1 4" id="KW-0238">DNA-binding</keyword>
<dbReference type="STRING" id="1464122.SAMN05421737_101151"/>
<dbReference type="Gene3D" id="3.40.190.10">
    <property type="entry name" value="Periplasmic binding protein-like II"/>
    <property type="match status" value="1"/>
</dbReference>
<dbReference type="AlphaFoldDB" id="A0A1G6GJH8"/>
<dbReference type="InterPro" id="IPR000914">
    <property type="entry name" value="SBP_5_dom"/>
</dbReference>
<protein>
    <submittedName>
        <fullName evidence="4">DNA-binding transcriptional regulator SgrR of sgrS sRNA, contains a MarR-type HTH domain and a solute-binding domain</fullName>
    </submittedName>
</protein>
<dbReference type="GO" id="GO:1904680">
    <property type="term" value="F:peptide transmembrane transporter activity"/>
    <property type="evidence" value="ECO:0007669"/>
    <property type="project" value="TreeGrafter"/>
</dbReference>
<feature type="domain" description="Solute-binding protein family 5" evidence="2">
    <location>
        <begin position="175"/>
        <end position="493"/>
    </location>
</feature>
<keyword evidence="5" id="KW-1185">Reference proteome</keyword>
<dbReference type="InterPro" id="IPR039424">
    <property type="entry name" value="SBP_5"/>
</dbReference>
<name>A0A1G6GJH8_9BACI</name>
<gene>
    <name evidence="4" type="ORF">SAMN05421737_101151</name>
</gene>
<organism evidence="4 5">
    <name type="scientific">Shouchella lonarensis</name>
    <dbReference type="NCBI Taxonomy" id="1464122"/>
    <lineage>
        <taxon>Bacteria</taxon>
        <taxon>Bacillati</taxon>
        <taxon>Bacillota</taxon>
        <taxon>Bacilli</taxon>
        <taxon>Bacillales</taxon>
        <taxon>Bacillaceae</taxon>
        <taxon>Shouchella</taxon>
    </lineage>
</organism>
<accession>A0A1G6GJH8</accession>
<feature type="domain" description="Transcriptional regulator SgrR N-terminal HTH" evidence="3">
    <location>
        <begin position="2"/>
        <end position="111"/>
    </location>
</feature>
<evidence type="ECO:0000313" key="4">
    <source>
        <dbReference type="EMBL" id="SDB82161.1"/>
    </source>
</evidence>
<sequence>MKLHDHYLTLLNKWGPSSHDVYIRDIATTMKRSIRHTKMILKQLQQAQWITWLPGSGRGNPSKLSLNLSKEALYETIIRQYIEQGNIKHALQLMEEAPLQQSFIQWLEKQFHWRTANTESDSIDKLCYPYYFPIDTLNPMYTITRHEGHLGEHIFNRLLRYNHDSHTFDYELLHHFTEKENGRVWHFYLRKGVLFHDGSRLTTHIVKENITLWQKTFTTGWLNDMLQMISTIEIHSDYIMTIHLCQTNRLFPHVFTGNRARIISTTSYGKDPDRFQHHPIGTGPYQVDAHHDGYIQLSAFNYYFGLRPQLDQIELYHIPNHKRGHRQVDYRIVREDTKHMKHYDWHDTEIGGTYLVVNRQKQGWHTHPEFPKMLSYALDREALFADHPHYNVWFPDSFFERSPATGPLRQKSHIEKARKWFSDQGFVGKSLKLISTCLSHNAHLGYESSVLKKALKPLGIDLHTDIVDINDLTHPSYMSQADLIIAGIGLGEDRLASMLNFVTDKTSFIYTTLPTTTRLHVDALLNDIFMSASTKEAYQKMRLLERFLLDHYDIIFLYDRKTHVHIEADHRLQGVEINRYNRLRYDQLWYQI</sequence>
<dbReference type="GO" id="GO:0015833">
    <property type="term" value="P:peptide transport"/>
    <property type="evidence" value="ECO:0007669"/>
    <property type="project" value="TreeGrafter"/>
</dbReference>
<dbReference type="SUPFAM" id="SSF53850">
    <property type="entry name" value="Periplasmic binding protein-like II"/>
    <property type="match status" value="1"/>
</dbReference>
<reference evidence="5" key="1">
    <citation type="submission" date="2016-09" db="EMBL/GenBank/DDBJ databases">
        <authorList>
            <person name="Varghese N."/>
            <person name="Submissions S."/>
        </authorList>
    </citation>
    <scope>NUCLEOTIDE SEQUENCE [LARGE SCALE GENOMIC DNA]</scope>
    <source>
        <strain evidence="5">25nlg</strain>
    </source>
</reference>